<dbReference type="InterPro" id="IPR005845">
    <property type="entry name" value="A-D-PHexomutase_a/b/a-II"/>
</dbReference>
<keyword evidence="14" id="KW-1185">Reference proteome</keyword>
<evidence type="ECO:0000256" key="1">
    <source>
        <dbReference type="ARBA" id="ARBA00000586"/>
    </source>
</evidence>
<comment type="cofactor">
    <cofactor evidence="2">
        <name>Mg(2+)</name>
        <dbReference type="ChEBI" id="CHEBI:18420"/>
    </cofactor>
</comment>
<accession>A0ABM7GCU9</accession>
<dbReference type="EC" id="5.4.2.8" evidence="5"/>
<dbReference type="InterPro" id="IPR016066">
    <property type="entry name" value="A-D-PHexomutase_CS"/>
</dbReference>
<keyword evidence="6" id="KW-0597">Phosphoprotein</keyword>
<dbReference type="Gene3D" id="3.40.120.10">
    <property type="entry name" value="Alpha-D-Glucose-1,6-Bisphosphate, subunit A, domain 3"/>
    <property type="match status" value="2"/>
</dbReference>
<gene>
    <name evidence="13" type="ORF">HORIV_06780</name>
</gene>
<keyword evidence="8 10" id="KW-0460">Magnesium</keyword>
<evidence type="ECO:0000256" key="7">
    <source>
        <dbReference type="ARBA" id="ARBA00022723"/>
    </source>
</evidence>
<dbReference type="SUPFAM" id="SSF53738">
    <property type="entry name" value="Phosphoglucomutase, first 3 domains"/>
    <property type="match status" value="1"/>
</dbReference>
<sequence length="138" mass="14848">MLYFATHILDDTQSGVMVTGSHNPPDYNGFKIVLGGETLSGDAIKALFERIQSGALTTGQGSISQQDVRERYLTRILGDVKINRPVKAVVDCGNGVAGELGPQLLARLGIETIPLFAEIDGHFPITTPILASRKICRI</sequence>
<dbReference type="Proteomes" id="UP000289555">
    <property type="component" value="Chromosome"/>
</dbReference>
<name>A0ABM7GCU9_9GAMM</name>
<keyword evidence="9" id="KW-0413">Isomerase</keyword>
<comment type="pathway">
    <text evidence="3">Nucleotide-sugar biosynthesis; GDP-alpha-D-mannose biosynthesis; alpha-D-mannose 1-phosphate from D-fructose 6-phosphate: step 2/2.</text>
</comment>
<feature type="domain" description="Alpha-D-phosphohexomutase alpha/beta/alpha" evidence="12">
    <location>
        <begin position="71"/>
        <end position="128"/>
    </location>
</feature>
<comment type="catalytic activity">
    <reaction evidence="1">
        <text>alpha-D-mannose 1-phosphate = D-mannose 6-phosphate</text>
        <dbReference type="Rhea" id="RHEA:11140"/>
        <dbReference type="ChEBI" id="CHEBI:58409"/>
        <dbReference type="ChEBI" id="CHEBI:58735"/>
        <dbReference type="EC" id="5.4.2.8"/>
    </reaction>
</comment>
<reference evidence="14" key="1">
    <citation type="journal article" date="2019" name="Microbiol. Resour. Announc.">
        <title>Complete Genome Sequence of Halomonas olivaria, a Moderately Halophilic Bacterium Isolated from Olive Processing Effluents, Obtained by Nanopore Sequencing.</title>
        <authorList>
            <person name="Nagata S."/>
            <person name="Ii K.M."/>
            <person name="Tsukimi T."/>
            <person name="Miura M.C."/>
            <person name="Galipon J."/>
            <person name="Arakawa K."/>
        </authorList>
    </citation>
    <scope>NUCLEOTIDE SEQUENCE [LARGE SCALE GENOMIC DNA]</scope>
    <source>
        <strain evidence="14">TYRC17</strain>
    </source>
</reference>
<dbReference type="InterPro" id="IPR005841">
    <property type="entry name" value="Alpha-D-phosphohexomutase_SF"/>
</dbReference>
<dbReference type="InterPro" id="IPR016055">
    <property type="entry name" value="A-D-PHexomutase_a/b/a-I/II/III"/>
</dbReference>
<protein>
    <recommendedName>
        <fullName evidence="5">phosphomannomutase</fullName>
        <ecNumber evidence="5">5.4.2.8</ecNumber>
    </recommendedName>
</protein>
<dbReference type="PROSITE" id="PS00710">
    <property type="entry name" value="PGM_PMM"/>
    <property type="match status" value="1"/>
</dbReference>
<evidence type="ECO:0000256" key="5">
    <source>
        <dbReference type="ARBA" id="ARBA00012730"/>
    </source>
</evidence>
<evidence type="ECO:0000256" key="9">
    <source>
        <dbReference type="ARBA" id="ARBA00023235"/>
    </source>
</evidence>
<evidence type="ECO:0000256" key="4">
    <source>
        <dbReference type="ARBA" id="ARBA00010231"/>
    </source>
</evidence>
<dbReference type="PRINTS" id="PR00509">
    <property type="entry name" value="PGMPMM"/>
</dbReference>
<dbReference type="PANTHER" id="PTHR43771:SF2">
    <property type="entry name" value="PHOSPHOMANNOMUTASE_PHOSPHOGLUCOMUTASE"/>
    <property type="match status" value="1"/>
</dbReference>
<feature type="domain" description="Alpha-D-phosphohexomutase alpha/beta/alpha" evidence="11">
    <location>
        <begin position="1"/>
        <end position="54"/>
    </location>
</feature>
<evidence type="ECO:0000256" key="6">
    <source>
        <dbReference type="ARBA" id="ARBA00022553"/>
    </source>
</evidence>
<dbReference type="InterPro" id="IPR005844">
    <property type="entry name" value="A-D-PHexomutase_a/b/a-I"/>
</dbReference>
<keyword evidence="7 10" id="KW-0479">Metal-binding</keyword>
<dbReference type="Pfam" id="PF02878">
    <property type="entry name" value="PGM_PMM_I"/>
    <property type="match status" value="1"/>
</dbReference>
<evidence type="ECO:0000259" key="11">
    <source>
        <dbReference type="Pfam" id="PF02878"/>
    </source>
</evidence>
<evidence type="ECO:0000256" key="10">
    <source>
        <dbReference type="RuleBase" id="RU004326"/>
    </source>
</evidence>
<evidence type="ECO:0000256" key="8">
    <source>
        <dbReference type="ARBA" id="ARBA00022842"/>
    </source>
</evidence>
<dbReference type="PANTHER" id="PTHR43771">
    <property type="entry name" value="PHOSPHOMANNOMUTASE"/>
    <property type="match status" value="1"/>
</dbReference>
<evidence type="ECO:0000256" key="3">
    <source>
        <dbReference type="ARBA" id="ARBA00004699"/>
    </source>
</evidence>
<organism evidence="13 14">
    <name type="scientific">Vreelandella olivaria</name>
    <dbReference type="NCBI Taxonomy" id="390919"/>
    <lineage>
        <taxon>Bacteria</taxon>
        <taxon>Pseudomonadati</taxon>
        <taxon>Pseudomonadota</taxon>
        <taxon>Gammaproteobacteria</taxon>
        <taxon>Oceanospirillales</taxon>
        <taxon>Halomonadaceae</taxon>
        <taxon>Vreelandella</taxon>
    </lineage>
</organism>
<proteinExistence type="inferred from homology"/>
<dbReference type="Pfam" id="PF02879">
    <property type="entry name" value="PGM_PMM_II"/>
    <property type="match status" value="1"/>
</dbReference>
<dbReference type="EMBL" id="AP019416">
    <property type="protein sequence ID" value="BBI48257.1"/>
    <property type="molecule type" value="Genomic_DNA"/>
</dbReference>
<evidence type="ECO:0000256" key="2">
    <source>
        <dbReference type="ARBA" id="ARBA00001946"/>
    </source>
</evidence>
<evidence type="ECO:0000259" key="12">
    <source>
        <dbReference type="Pfam" id="PF02879"/>
    </source>
</evidence>
<evidence type="ECO:0000313" key="14">
    <source>
        <dbReference type="Proteomes" id="UP000289555"/>
    </source>
</evidence>
<evidence type="ECO:0000313" key="13">
    <source>
        <dbReference type="EMBL" id="BBI48257.1"/>
    </source>
</evidence>
<comment type="similarity">
    <text evidence="4 10">Belongs to the phosphohexose mutase family.</text>
</comment>